<protein>
    <submittedName>
        <fullName evidence="2">Uncharacterized protein</fullName>
    </submittedName>
</protein>
<reference evidence="2" key="1">
    <citation type="submission" date="2016-11" db="UniProtKB">
        <authorList>
            <consortium name="WormBaseParasite"/>
        </authorList>
    </citation>
    <scope>IDENTIFICATION</scope>
    <source>
        <strain evidence="2">KR3021</strain>
    </source>
</reference>
<evidence type="ECO:0000313" key="1">
    <source>
        <dbReference type="Proteomes" id="UP000095286"/>
    </source>
</evidence>
<dbReference type="WBParaSite" id="RSKR_0000107700.1">
    <property type="protein sequence ID" value="RSKR_0000107700.1"/>
    <property type="gene ID" value="RSKR_0000107700"/>
</dbReference>
<organism evidence="1 2">
    <name type="scientific">Rhabditophanes sp. KR3021</name>
    <dbReference type="NCBI Taxonomy" id="114890"/>
    <lineage>
        <taxon>Eukaryota</taxon>
        <taxon>Metazoa</taxon>
        <taxon>Ecdysozoa</taxon>
        <taxon>Nematoda</taxon>
        <taxon>Chromadorea</taxon>
        <taxon>Rhabditida</taxon>
        <taxon>Tylenchina</taxon>
        <taxon>Panagrolaimomorpha</taxon>
        <taxon>Strongyloidoidea</taxon>
        <taxon>Alloionematidae</taxon>
        <taxon>Rhabditophanes</taxon>
    </lineage>
</organism>
<dbReference type="Proteomes" id="UP000095286">
    <property type="component" value="Unplaced"/>
</dbReference>
<sequence length="90" mass="9619">MSTTTTISPAESSKVLLQQISSFKCYGPIVLLVIILIGLFLACVIGNQKKKAHAASFAHSQFKDNEEVKQPEIEGIIVTDGNTGETKIAG</sequence>
<evidence type="ECO:0000313" key="2">
    <source>
        <dbReference type="WBParaSite" id="RSKR_0000107700.1"/>
    </source>
</evidence>
<accession>A0AC35TJ99</accession>
<proteinExistence type="predicted"/>
<name>A0AC35TJ99_9BILA</name>